<evidence type="ECO:0000259" key="9">
    <source>
        <dbReference type="Pfam" id="PF16916"/>
    </source>
</evidence>
<dbReference type="Pfam" id="PF01545">
    <property type="entry name" value="Cation_efflux"/>
    <property type="match status" value="1"/>
</dbReference>
<evidence type="ECO:0000259" key="8">
    <source>
        <dbReference type="Pfam" id="PF01545"/>
    </source>
</evidence>
<dbReference type="EMBL" id="CBLX010000007">
    <property type="protein sequence ID" value="CDG39022.1"/>
    <property type="molecule type" value="Genomic_DNA"/>
</dbReference>
<dbReference type="eggNOG" id="COG0053">
    <property type="taxonomic scope" value="Bacteria"/>
</dbReference>
<dbReference type="GO" id="GO:0015341">
    <property type="term" value="F:zinc efflux antiporter activity"/>
    <property type="evidence" value="ECO:0007669"/>
    <property type="project" value="TreeGrafter"/>
</dbReference>
<dbReference type="Proteomes" id="UP000027583">
    <property type="component" value="Unassembled WGS sequence"/>
</dbReference>
<evidence type="ECO:0000256" key="2">
    <source>
        <dbReference type="ARBA" id="ARBA00008114"/>
    </source>
</evidence>
<dbReference type="InterPro" id="IPR027469">
    <property type="entry name" value="Cation_efflux_TMD_sf"/>
</dbReference>
<evidence type="ECO:0000313" key="11">
    <source>
        <dbReference type="Proteomes" id="UP000027583"/>
    </source>
</evidence>
<dbReference type="GO" id="GO:0015093">
    <property type="term" value="F:ferrous iron transmembrane transporter activity"/>
    <property type="evidence" value="ECO:0007669"/>
    <property type="project" value="TreeGrafter"/>
</dbReference>
<evidence type="ECO:0000256" key="1">
    <source>
        <dbReference type="ARBA" id="ARBA00004141"/>
    </source>
</evidence>
<dbReference type="PANTHER" id="PTHR43840:SF15">
    <property type="entry name" value="MITOCHONDRIAL METAL TRANSPORTER 1-RELATED"/>
    <property type="match status" value="1"/>
</dbReference>
<keyword evidence="4 7" id="KW-0812">Transmembrane</keyword>
<sequence>MRRQSCLPGCRFMLKQPEKIVFGWFSLLVSLVALGLKYVAWRVSGSSALLSDALETIINVAAALGALWALKVAQRPADENHTYGHDKAEYLSAVSEAVLVVLTAIGIAWVAWQSWWAPNHDLAPWRGIVFNALGGVVNLVWGLVLVRQGRMRRSPALTANGRHVISDVWTTVVLVIGIALIPLTGYTRLDAILSALVAVNVLRVGFDMMKQSIAGLMDEAPDTDTLQMIRAVISEHASGAIEAHDIRVRTAGSVSFIEFHLVVPGTMTVSDSHDICDRVEHALRRHIGRALIHIHVEPEEKAKQTGIPVLA</sequence>
<feature type="domain" description="Cation efflux protein transmembrane" evidence="8">
    <location>
        <begin position="24"/>
        <end position="217"/>
    </location>
</feature>
<feature type="transmembrane region" description="Helical" evidence="7">
    <location>
        <begin position="53"/>
        <end position="70"/>
    </location>
</feature>
<dbReference type="InterPro" id="IPR058533">
    <property type="entry name" value="Cation_efflux_TM"/>
</dbReference>
<proteinExistence type="inferred from homology"/>
<accession>A0A060QJP6</accession>
<dbReference type="GO" id="GO:0005886">
    <property type="term" value="C:plasma membrane"/>
    <property type="evidence" value="ECO:0007669"/>
    <property type="project" value="TreeGrafter"/>
</dbReference>
<dbReference type="GO" id="GO:0015086">
    <property type="term" value="F:cadmium ion transmembrane transporter activity"/>
    <property type="evidence" value="ECO:0007669"/>
    <property type="project" value="TreeGrafter"/>
</dbReference>
<evidence type="ECO:0000256" key="7">
    <source>
        <dbReference type="SAM" id="Phobius"/>
    </source>
</evidence>
<dbReference type="Gene3D" id="1.20.1510.10">
    <property type="entry name" value="Cation efflux protein transmembrane domain"/>
    <property type="match status" value="1"/>
</dbReference>
<dbReference type="AlphaFoldDB" id="A0A060QJP6"/>
<dbReference type="InterPro" id="IPR036837">
    <property type="entry name" value="Cation_efflux_CTD_sf"/>
</dbReference>
<evidence type="ECO:0000313" key="10">
    <source>
        <dbReference type="EMBL" id="CDG39022.1"/>
    </source>
</evidence>
<dbReference type="SUPFAM" id="SSF160240">
    <property type="entry name" value="Cation efflux protein cytoplasmic domain-like"/>
    <property type="match status" value="1"/>
</dbReference>
<dbReference type="GO" id="GO:0006882">
    <property type="term" value="P:intracellular zinc ion homeostasis"/>
    <property type="evidence" value="ECO:0007669"/>
    <property type="project" value="TreeGrafter"/>
</dbReference>
<reference evidence="10 11" key="2">
    <citation type="journal article" date="2014" name="PLoS ONE">
        <title>Evolution of mitochondria reconstructed from the energy metabolism of living bacteria.</title>
        <authorList>
            <person name="Degli Esposti M."/>
            <person name="Chouaia B."/>
            <person name="Comandatore F."/>
            <person name="Crotti E."/>
            <person name="Sassera D."/>
            <person name="Lievens P.M."/>
            <person name="Daffonchio D."/>
            <person name="Bandi C."/>
        </authorList>
    </citation>
    <scope>NUCLEOTIDE SEQUENCE [LARGE SCALE GENOMIC DNA]</scope>
    <source>
        <strain evidence="10 11">SF2.1</strain>
    </source>
</reference>
<gene>
    <name evidence="10" type="ORF">ASAP_0977</name>
</gene>
<feature type="transmembrane region" description="Helical" evidence="7">
    <location>
        <begin position="21"/>
        <end position="41"/>
    </location>
</feature>
<keyword evidence="6 7" id="KW-0472">Membrane</keyword>
<keyword evidence="5 7" id="KW-1133">Transmembrane helix</keyword>
<comment type="caution">
    <text evidence="10">The sequence shown here is derived from an EMBL/GenBank/DDBJ whole genome shotgun (WGS) entry which is preliminary data.</text>
</comment>
<name>A0A060QJP6_9PROT</name>
<feature type="transmembrane region" description="Helical" evidence="7">
    <location>
        <begin position="124"/>
        <end position="144"/>
    </location>
</feature>
<dbReference type="PANTHER" id="PTHR43840">
    <property type="entry name" value="MITOCHONDRIAL METAL TRANSPORTER 1-RELATED"/>
    <property type="match status" value="1"/>
</dbReference>
<feature type="transmembrane region" description="Helical" evidence="7">
    <location>
        <begin position="90"/>
        <end position="112"/>
    </location>
</feature>
<dbReference type="Gene3D" id="3.30.70.1350">
    <property type="entry name" value="Cation efflux protein, cytoplasmic domain"/>
    <property type="match status" value="1"/>
</dbReference>
<evidence type="ECO:0000256" key="5">
    <source>
        <dbReference type="ARBA" id="ARBA00022989"/>
    </source>
</evidence>
<comment type="similarity">
    <text evidence="2">Belongs to the cation diffusion facilitator (CDF) transporter (TC 2.A.4) family.</text>
</comment>
<feature type="domain" description="Cation efflux protein cytoplasmic" evidence="9">
    <location>
        <begin position="221"/>
        <end position="299"/>
    </location>
</feature>
<keyword evidence="3" id="KW-0813">Transport</keyword>
<reference evidence="10 11" key="1">
    <citation type="journal article" date="2014" name="Genome Biol. Evol.">
        <title>Acetic acid bacteria genomes reveal functional traits for adaptation to life in insect guts.</title>
        <authorList>
            <person name="Chouaia B."/>
            <person name="Gaiarsa S."/>
            <person name="Crotti E."/>
            <person name="Comandatore F."/>
            <person name="Degli Esposti M."/>
            <person name="Ricci I."/>
            <person name="Alma A."/>
            <person name="Favia G."/>
            <person name="Bandi C."/>
            <person name="Daffonchio D."/>
        </authorList>
    </citation>
    <scope>NUCLEOTIDE SEQUENCE [LARGE SCALE GENOMIC DNA]</scope>
    <source>
        <strain evidence="10 11">SF2.1</strain>
    </source>
</reference>
<dbReference type="InterPro" id="IPR002524">
    <property type="entry name" value="Cation_efflux"/>
</dbReference>
<protein>
    <submittedName>
        <fullName evidence="10">Cobalt-zinc-cadmium resistance protein</fullName>
    </submittedName>
</protein>
<evidence type="ECO:0000256" key="3">
    <source>
        <dbReference type="ARBA" id="ARBA00022448"/>
    </source>
</evidence>
<dbReference type="NCBIfam" id="TIGR01297">
    <property type="entry name" value="CDF"/>
    <property type="match status" value="1"/>
</dbReference>
<evidence type="ECO:0000256" key="4">
    <source>
        <dbReference type="ARBA" id="ARBA00022692"/>
    </source>
</evidence>
<evidence type="ECO:0000256" key="6">
    <source>
        <dbReference type="ARBA" id="ARBA00023136"/>
    </source>
</evidence>
<feature type="transmembrane region" description="Helical" evidence="7">
    <location>
        <begin position="164"/>
        <end position="183"/>
    </location>
</feature>
<dbReference type="Pfam" id="PF16916">
    <property type="entry name" value="ZT_dimer"/>
    <property type="match status" value="1"/>
</dbReference>
<dbReference type="InterPro" id="IPR050291">
    <property type="entry name" value="CDF_Transporter"/>
</dbReference>
<dbReference type="SUPFAM" id="SSF161111">
    <property type="entry name" value="Cation efflux protein transmembrane domain-like"/>
    <property type="match status" value="1"/>
</dbReference>
<dbReference type="InterPro" id="IPR027470">
    <property type="entry name" value="Cation_efflux_CTD"/>
</dbReference>
<comment type="subcellular location">
    <subcellularLocation>
        <location evidence="1">Membrane</location>
        <topology evidence="1">Multi-pass membrane protein</topology>
    </subcellularLocation>
</comment>
<organism evidence="10 11">
    <name type="scientific">Asaia bogorensis</name>
    <dbReference type="NCBI Taxonomy" id="91915"/>
    <lineage>
        <taxon>Bacteria</taxon>
        <taxon>Pseudomonadati</taxon>
        <taxon>Pseudomonadota</taxon>
        <taxon>Alphaproteobacteria</taxon>
        <taxon>Acetobacterales</taxon>
        <taxon>Acetobacteraceae</taxon>
        <taxon>Asaia</taxon>
    </lineage>
</organism>